<feature type="transmembrane region" description="Helical" evidence="4">
    <location>
        <begin position="173"/>
        <end position="195"/>
    </location>
</feature>
<dbReference type="InterPro" id="IPR036259">
    <property type="entry name" value="MFS_trans_sf"/>
</dbReference>
<dbReference type="GO" id="GO:0005886">
    <property type="term" value="C:plasma membrane"/>
    <property type="evidence" value="ECO:0007669"/>
    <property type="project" value="UniProtKB-SubCell"/>
</dbReference>
<feature type="transmembrane region" description="Helical" evidence="4">
    <location>
        <begin position="394"/>
        <end position="416"/>
    </location>
</feature>
<evidence type="ECO:0000313" key="6">
    <source>
        <dbReference type="Proteomes" id="UP001175227"/>
    </source>
</evidence>
<feature type="transmembrane region" description="Helical" evidence="4">
    <location>
        <begin position="459"/>
        <end position="479"/>
    </location>
</feature>
<evidence type="ECO:0008006" key="7">
    <source>
        <dbReference type="Google" id="ProtNLM"/>
    </source>
</evidence>
<keyword evidence="6" id="KW-1185">Reference proteome</keyword>
<comment type="subcellular location">
    <subcellularLocation>
        <location evidence="1">Cell inner membrane</location>
        <topology evidence="1">Multi-pass membrane protein</topology>
    </subcellularLocation>
</comment>
<feature type="transmembrane region" description="Helical" evidence="4">
    <location>
        <begin position="135"/>
        <end position="153"/>
    </location>
</feature>
<evidence type="ECO:0000256" key="3">
    <source>
        <dbReference type="SAM" id="MobiDB-lite"/>
    </source>
</evidence>
<reference evidence="5" key="1">
    <citation type="submission" date="2023-06" db="EMBL/GenBank/DDBJ databases">
        <authorList>
            <consortium name="Lawrence Berkeley National Laboratory"/>
            <person name="Ahrendt S."/>
            <person name="Sahu N."/>
            <person name="Indic B."/>
            <person name="Wong-Bajracharya J."/>
            <person name="Merenyi Z."/>
            <person name="Ke H.-M."/>
            <person name="Monk M."/>
            <person name="Kocsube S."/>
            <person name="Drula E."/>
            <person name="Lipzen A."/>
            <person name="Balint B."/>
            <person name="Henrissat B."/>
            <person name="Andreopoulos B."/>
            <person name="Martin F.M."/>
            <person name="Harder C.B."/>
            <person name="Rigling D."/>
            <person name="Ford K.L."/>
            <person name="Foster G.D."/>
            <person name="Pangilinan J."/>
            <person name="Papanicolaou A."/>
            <person name="Barry K."/>
            <person name="LaButti K."/>
            <person name="Viragh M."/>
            <person name="Koriabine M."/>
            <person name="Yan M."/>
            <person name="Riley R."/>
            <person name="Champramary S."/>
            <person name="Plett K.L."/>
            <person name="Tsai I.J."/>
            <person name="Slot J."/>
            <person name="Sipos G."/>
            <person name="Plett J."/>
            <person name="Nagy L.G."/>
            <person name="Grigoriev I.V."/>
        </authorList>
    </citation>
    <scope>NUCLEOTIDE SEQUENCE</scope>
    <source>
        <strain evidence="5">ICMP 16352</strain>
    </source>
</reference>
<evidence type="ECO:0000256" key="4">
    <source>
        <dbReference type="SAM" id="Phobius"/>
    </source>
</evidence>
<dbReference type="AlphaFoldDB" id="A0AA39PL30"/>
<feature type="transmembrane region" description="Helical" evidence="4">
    <location>
        <begin position="215"/>
        <end position="242"/>
    </location>
</feature>
<keyword evidence="4" id="KW-1133">Transmembrane helix</keyword>
<dbReference type="Gene3D" id="1.20.1250.20">
    <property type="entry name" value="MFS general substrate transporter like domains"/>
    <property type="match status" value="2"/>
</dbReference>
<gene>
    <name evidence="5" type="ORF">IW261DRAFT_1454763</name>
</gene>
<dbReference type="InterPro" id="IPR050375">
    <property type="entry name" value="MFS_TsgA-like"/>
</dbReference>
<keyword evidence="4" id="KW-0812">Transmembrane</keyword>
<feature type="transmembrane region" description="Helical" evidence="4">
    <location>
        <begin position="370"/>
        <end position="388"/>
    </location>
</feature>
<dbReference type="Proteomes" id="UP001175227">
    <property type="component" value="Unassembled WGS sequence"/>
</dbReference>
<accession>A0AA39PL30</accession>
<evidence type="ECO:0000256" key="2">
    <source>
        <dbReference type="ARBA" id="ARBA00022475"/>
    </source>
</evidence>
<feature type="transmembrane region" description="Helical" evidence="4">
    <location>
        <begin position="428"/>
        <end position="447"/>
    </location>
</feature>
<dbReference type="PANTHER" id="PTHR43702">
    <property type="entry name" value="L-FUCOSE-PROTON SYMPORTER"/>
    <property type="match status" value="1"/>
</dbReference>
<dbReference type="EMBL" id="JAUEPR010000004">
    <property type="protein sequence ID" value="KAK0486288.1"/>
    <property type="molecule type" value="Genomic_DNA"/>
</dbReference>
<evidence type="ECO:0000256" key="1">
    <source>
        <dbReference type="ARBA" id="ARBA00004429"/>
    </source>
</evidence>
<dbReference type="SUPFAM" id="SSF103473">
    <property type="entry name" value="MFS general substrate transporter"/>
    <property type="match status" value="1"/>
</dbReference>
<comment type="caution">
    <text evidence="5">The sequence shown here is derived from an EMBL/GenBank/DDBJ whole genome shotgun (WGS) entry which is preliminary data.</text>
</comment>
<feature type="region of interest" description="Disordered" evidence="3">
    <location>
        <begin position="498"/>
        <end position="529"/>
    </location>
</feature>
<sequence>MWSYRCQLAQLEKSSMAPPRPLPWHNETGATVVLQSVIPRCRWIDIQSGPPGIYTYQLLRRDINRLPHISSPRLSLNASGPGHLASPAVTRGGFHQSEEEASHVVRYCVLWPGLQVLTWRYAYNEDANSSELSRGRWIFAFALVTSLFFTYVLNAHFQTIFGISKVQSTLLQLAYFGAYLVYAPIASVFAGIHMGLGLYSLGAVFFWPSAVYQKYGGFVACTFVIGCGLATLEVAANSYIAVLGTPRYAAARLNFSQGWFFTGANATSLDTVQWVYLAVAGLGVRSTEAGITVDDQPFWRQWRCIFGFVAQTLQIVGPKSAVASFVVNFLVDQNIGISKPKASQLFSFCQITFTVGRFVGVAILNFVDPALLLTFYAVCCCVFCGSIVGLPGQAAVGCLFALFFFESICYPCIFTLGTKNLGKHTKRGSGLIVMGVGGGAWFPPAQGGLADRAYTRRSYLVPLSGYLVVVLYAGGMVISQTMKDGFRFRNVNELAQKRTDTDRLPKGEESSRVSQDDKEKAATDHIETV</sequence>
<keyword evidence="2" id="KW-1003">Cell membrane</keyword>
<evidence type="ECO:0000313" key="5">
    <source>
        <dbReference type="EMBL" id="KAK0486288.1"/>
    </source>
</evidence>
<name>A0AA39PL30_9AGAR</name>
<proteinExistence type="predicted"/>
<dbReference type="PANTHER" id="PTHR43702:SF3">
    <property type="entry name" value="PROTEIN TSGA"/>
    <property type="match status" value="1"/>
</dbReference>
<keyword evidence="4" id="KW-0472">Membrane</keyword>
<organism evidence="5 6">
    <name type="scientific">Armillaria novae-zelandiae</name>
    <dbReference type="NCBI Taxonomy" id="153914"/>
    <lineage>
        <taxon>Eukaryota</taxon>
        <taxon>Fungi</taxon>
        <taxon>Dikarya</taxon>
        <taxon>Basidiomycota</taxon>
        <taxon>Agaricomycotina</taxon>
        <taxon>Agaricomycetes</taxon>
        <taxon>Agaricomycetidae</taxon>
        <taxon>Agaricales</taxon>
        <taxon>Marasmiineae</taxon>
        <taxon>Physalacriaceae</taxon>
        <taxon>Armillaria</taxon>
    </lineage>
</organism>
<protein>
    <recommendedName>
        <fullName evidence="7">MFS general substrate transporter</fullName>
    </recommendedName>
</protein>